<evidence type="ECO:0000256" key="5">
    <source>
        <dbReference type="ARBA" id="ARBA00023288"/>
    </source>
</evidence>
<evidence type="ECO:0008006" key="9">
    <source>
        <dbReference type="Google" id="ProtNLM"/>
    </source>
</evidence>
<evidence type="ECO:0000313" key="8">
    <source>
        <dbReference type="Proteomes" id="UP000185469"/>
    </source>
</evidence>
<evidence type="ECO:0000256" key="2">
    <source>
        <dbReference type="ARBA" id="ARBA00022729"/>
    </source>
</evidence>
<evidence type="ECO:0000256" key="4">
    <source>
        <dbReference type="ARBA" id="ARBA00023139"/>
    </source>
</evidence>
<feature type="region of interest" description="Disordered" evidence="6">
    <location>
        <begin position="1"/>
        <end position="21"/>
    </location>
</feature>
<protein>
    <recommendedName>
        <fullName evidence="9">LppP/LprE lipoprotein</fullName>
    </recommendedName>
</protein>
<evidence type="ECO:0000256" key="3">
    <source>
        <dbReference type="ARBA" id="ARBA00023136"/>
    </source>
</evidence>
<organism evidence="7 8">
    <name type="scientific">Corynebacterium sphenisci DSM 44792</name>
    <dbReference type="NCBI Taxonomy" id="1437874"/>
    <lineage>
        <taxon>Bacteria</taxon>
        <taxon>Bacillati</taxon>
        <taxon>Actinomycetota</taxon>
        <taxon>Actinomycetes</taxon>
        <taxon>Mycobacteriales</taxon>
        <taxon>Corynebacteriaceae</taxon>
        <taxon>Corynebacterium</taxon>
    </lineage>
</organism>
<feature type="compositionally biased region" description="Basic and acidic residues" evidence="6">
    <location>
        <begin position="64"/>
        <end position="74"/>
    </location>
</feature>
<reference evidence="7 8" key="1">
    <citation type="submission" date="2014-08" db="EMBL/GenBank/DDBJ databases">
        <title>Complete genome sequence of Corynebacterium sphenisci CECT 5990(T) (=DSM 44792(T)), isolated from healthy wild penguins.</title>
        <authorList>
            <person name="Ruckert C."/>
            <person name="Albersmeier A."/>
            <person name="Winkler A."/>
            <person name="Kalinowski J."/>
        </authorList>
    </citation>
    <scope>NUCLEOTIDE SEQUENCE [LARGE SCALE GENOMIC DNA]</scope>
    <source>
        <strain evidence="7 8">DSM 44792</strain>
    </source>
</reference>
<sequence length="242" mass="25097">MIDMHDAVRPSPIPPTGPRPRRGRIAFAAIAAAALLASCAGGEPGAGPGDRGAATAGTAAPAGGDHDADADRPDPTAGAGPRDAATTATTTSTVPRPGRGAGGDGEGILACEGTAAEAVAAHIDSIDPPGAGQRWEFDGESNYEICGPLTYALLVQQPQGSAQFGTRLMFFHHGRYLGVDTLNPQQAMHVAGDGEVVQVRYKDWRALNEAGEPHVMAPHHYQDVEYRWDGARVAHRGTIPDN</sequence>
<proteinExistence type="predicted"/>
<dbReference type="AlphaFoldDB" id="A0A1L7CYQ0"/>
<feature type="region of interest" description="Disordered" evidence="6">
    <location>
        <begin position="45"/>
        <end position="108"/>
    </location>
</feature>
<keyword evidence="3" id="KW-0472">Membrane</keyword>
<keyword evidence="1" id="KW-1003">Cell membrane</keyword>
<dbReference type="EMBL" id="CP009248">
    <property type="protein sequence ID" value="APT91015.1"/>
    <property type="molecule type" value="Genomic_DNA"/>
</dbReference>
<feature type="compositionally biased region" description="Low complexity" evidence="6">
    <location>
        <begin position="75"/>
        <end position="98"/>
    </location>
</feature>
<dbReference type="STRING" id="1437874.CSPHI_08155"/>
<dbReference type="InterPro" id="IPR025971">
    <property type="entry name" value="LppP/LprE"/>
</dbReference>
<evidence type="ECO:0000313" key="7">
    <source>
        <dbReference type="EMBL" id="APT91015.1"/>
    </source>
</evidence>
<feature type="compositionally biased region" description="Low complexity" evidence="6">
    <location>
        <begin position="51"/>
        <end position="63"/>
    </location>
</feature>
<keyword evidence="5" id="KW-0449">Lipoprotein</keyword>
<keyword evidence="4" id="KW-0564">Palmitate</keyword>
<evidence type="ECO:0000256" key="6">
    <source>
        <dbReference type="SAM" id="MobiDB-lite"/>
    </source>
</evidence>
<dbReference type="Proteomes" id="UP000185469">
    <property type="component" value="Chromosome"/>
</dbReference>
<keyword evidence="2" id="KW-0732">Signal</keyword>
<keyword evidence="8" id="KW-1185">Reference proteome</keyword>
<accession>A0A1L7CYQ0</accession>
<name>A0A1L7CYQ0_9CORY</name>
<evidence type="ECO:0000256" key="1">
    <source>
        <dbReference type="ARBA" id="ARBA00022475"/>
    </source>
</evidence>
<dbReference type="KEGG" id="csph:CSPHI_08155"/>
<dbReference type="Pfam" id="PF14041">
    <property type="entry name" value="Lipoprotein_21"/>
    <property type="match status" value="1"/>
</dbReference>
<gene>
    <name evidence="7" type="ORF">CSPHI_08155</name>
</gene>